<keyword evidence="6" id="KW-0539">Nucleus</keyword>
<feature type="domain" description="C2H2-type" evidence="8">
    <location>
        <begin position="293"/>
        <end position="321"/>
    </location>
</feature>
<comment type="caution">
    <text evidence="9">The sequence shown here is derived from an EMBL/GenBank/DDBJ whole genome shotgun (WGS) entry which is preliminary data.</text>
</comment>
<dbReference type="PROSITE" id="PS00028">
    <property type="entry name" value="ZINC_FINGER_C2H2_1"/>
    <property type="match status" value="3"/>
</dbReference>
<dbReference type="InterPro" id="IPR050331">
    <property type="entry name" value="Zinc_finger"/>
</dbReference>
<keyword evidence="2" id="KW-0479">Metal-binding</keyword>
<feature type="domain" description="C2H2-type" evidence="8">
    <location>
        <begin position="322"/>
        <end position="350"/>
    </location>
</feature>
<dbReference type="GO" id="GO:0005634">
    <property type="term" value="C:nucleus"/>
    <property type="evidence" value="ECO:0007669"/>
    <property type="project" value="UniProtKB-SubCell"/>
</dbReference>
<feature type="domain" description="C2H2-type" evidence="8">
    <location>
        <begin position="351"/>
        <end position="378"/>
    </location>
</feature>
<keyword evidence="5" id="KW-0862">Zinc</keyword>
<evidence type="ECO:0000256" key="2">
    <source>
        <dbReference type="ARBA" id="ARBA00022723"/>
    </source>
</evidence>
<dbReference type="Pfam" id="PF00096">
    <property type="entry name" value="zf-C2H2"/>
    <property type="match status" value="3"/>
</dbReference>
<evidence type="ECO:0000256" key="4">
    <source>
        <dbReference type="ARBA" id="ARBA00022771"/>
    </source>
</evidence>
<evidence type="ECO:0000256" key="1">
    <source>
        <dbReference type="ARBA" id="ARBA00004123"/>
    </source>
</evidence>
<dbReference type="PROSITE" id="PS50157">
    <property type="entry name" value="ZINC_FINGER_C2H2_2"/>
    <property type="match status" value="3"/>
</dbReference>
<reference evidence="9 10" key="1">
    <citation type="journal article" date="2023" name="Nat. Commun.">
        <title>Origin of minicircular mitochondrial genomes in red algae.</title>
        <authorList>
            <person name="Lee Y."/>
            <person name="Cho C.H."/>
            <person name="Lee Y.M."/>
            <person name="Park S.I."/>
            <person name="Yang J.H."/>
            <person name="West J.A."/>
            <person name="Bhattacharya D."/>
            <person name="Yoon H.S."/>
        </authorList>
    </citation>
    <scope>NUCLEOTIDE SEQUENCE [LARGE SCALE GENOMIC DNA]</scope>
    <source>
        <strain evidence="9 10">CCMP1338</strain>
        <tissue evidence="9">Whole cell</tissue>
    </source>
</reference>
<evidence type="ECO:0000256" key="3">
    <source>
        <dbReference type="ARBA" id="ARBA00022737"/>
    </source>
</evidence>
<organism evidence="9 10">
    <name type="scientific">Rhodosorus marinus</name>
    <dbReference type="NCBI Taxonomy" id="101924"/>
    <lineage>
        <taxon>Eukaryota</taxon>
        <taxon>Rhodophyta</taxon>
        <taxon>Stylonematophyceae</taxon>
        <taxon>Stylonematales</taxon>
        <taxon>Stylonemataceae</taxon>
        <taxon>Rhodosorus</taxon>
    </lineage>
</organism>
<dbReference type="GO" id="GO:0008270">
    <property type="term" value="F:zinc ion binding"/>
    <property type="evidence" value="ECO:0007669"/>
    <property type="project" value="UniProtKB-KW"/>
</dbReference>
<evidence type="ECO:0000259" key="8">
    <source>
        <dbReference type="PROSITE" id="PS50157"/>
    </source>
</evidence>
<dbReference type="AlphaFoldDB" id="A0AAV8V0U9"/>
<keyword evidence="10" id="KW-1185">Reference proteome</keyword>
<accession>A0AAV8V0U9</accession>
<dbReference type="InterPro" id="IPR013087">
    <property type="entry name" value="Znf_C2H2_type"/>
</dbReference>
<dbReference type="GO" id="GO:0010468">
    <property type="term" value="P:regulation of gene expression"/>
    <property type="evidence" value="ECO:0007669"/>
    <property type="project" value="TreeGrafter"/>
</dbReference>
<dbReference type="PANTHER" id="PTHR16515:SF66">
    <property type="entry name" value="C2H2-TYPE DOMAIN-CONTAINING PROTEIN"/>
    <property type="match status" value="1"/>
</dbReference>
<evidence type="ECO:0000256" key="5">
    <source>
        <dbReference type="ARBA" id="ARBA00022833"/>
    </source>
</evidence>
<evidence type="ECO:0000313" key="10">
    <source>
        <dbReference type="Proteomes" id="UP001157974"/>
    </source>
</evidence>
<name>A0AAV8V0U9_9RHOD</name>
<comment type="subcellular location">
    <subcellularLocation>
        <location evidence="1">Nucleus</location>
    </subcellularLocation>
</comment>
<keyword evidence="3" id="KW-0677">Repeat</keyword>
<evidence type="ECO:0000256" key="6">
    <source>
        <dbReference type="ARBA" id="ARBA00023242"/>
    </source>
</evidence>
<proteinExistence type="predicted"/>
<dbReference type="EMBL" id="JAMWBK010000001">
    <property type="protein sequence ID" value="KAJ8908451.1"/>
    <property type="molecule type" value="Genomic_DNA"/>
</dbReference>
<dbReference type="Gene3D" id="3.30.160.60">
    <property type="entry name" value="Classic Zinc Finger"/>
    <property type="match status" value="2"/>
</dbReference>
<sequence>MMIIEGLEYGEDYELMREMLNDVAVGEWLLGGNNKDSFKLPSPSHVVPFDFMKVEPGPQAGVRETLFFRKSLNVLSHQKGNVAFGHMLKFEDSRMLKDRVIFAINEERTTSVCLIAVQMEDGGVMLRASVSFRREAFNRVGVIVGYAGSGCEVFGIQQRLIIDRDCSFCILRGDSCECDTRLKERDRLIQASLPVELPDAWHAGIAAIENRRGPAWVIFPDKSRIRAYTLSSSDAVTPRVQQIMSTFESWKALLFNENDDRTLSSITSSENFPRTDSDSPDQKQVVVTERKRFECEICGSAFRSQAHLHRHLSGVHFREKKHVCDLCRTKFGQRSHLVAHIKIVHGKREKLACNYCGVKFRWRTNYFRHMRNQHGETDLPIE</sequence>
<evidence type="ECO:0000313" key="9">
    <source>
        <dbReference type="EMBL" id="KAJ8908451.1"/>
    </source>
</evidence>
<gene>
    <name evidence="9" type="ORF">NDN08_005160</name>
</gene>
<dbReference type="SUPFAM" id="SSF57667">
    <property type="entry name" value="beta-beta-alpha zinc fingers"/>
    <property type="match status" value="2"/>
</dbReference>
<evidence type="ECO:0000256" key="7">
    <source>
        <dbReference type="PROSITE-ProRule" id="PRU00042"/>
    </source>
</evidence>
<dbReference type="SMART" id="SM00355">
    <property type="entry name" value="ZnF_C2H2"/>
    <property type="match status" value="3"/>
</dbReference>
<dbReference type="Proteomes" id="UP001157974">
    <property type="component" value="Unassembled WGS sequence"/>
</dbReference>
<dbReference type="InterPro" id="IPR036236">
    <property type="entry name" value="Znf_C2H2_sf"/>
</dbReference>
<dbReference type="PANTHER" id="PTHR16515">
    <property type="entry name" value="PR DOMAIN ZINC FINGER PROTEIN"/>
    <property type="match status" value="1"/>
</dbReference>
<protein>
    <recommendedName>
        <fullName evidence="8">C2H2-type domain-containing protein</fullName>
    </recommendedName>
</protein>
<keyword evidence="4 7" id="KW-0863">Zinc-finger</keyword>